<reference evidence="12" key="1">
    <citation type="submission" date="2020-10" db="EMBL/GenBank/DDBJ databases">
        <authorList>
            <person name="Gilroy R."/>
        </authorList>
    </citation>
    <scope>NUCLEOTIDE SEQUENCE</scope>
    <source>
        <strain evidence="12">ChiHcec3-6078</strain>
    </source>
</reference>
<comment type="similarity">
    <text evidence="2">Belongs to the bacterial ribosomal protein bS1 family.</text>
</comment>
<evidence type="ECO:0000256" key="8">
    <source>
        <dbReference type="ARBA" id="ARBA00023274"/>
    </source>
</evidence>
<dbReference type="AlphaFoldDB" id="A0A9D1I457"/>
<protein>
    <submittedName>
        <fullName evidence="12">30S ribosomal protein S1</fullName>
    </submittedName>
</protein>
<dbReference type="Gene3D" id="3.40.1010.20">
    <property type="entry name" value="4-hydroxy-3-methylbut-2-enyl diphosphate reductase, catalytic domain"/>
    <property type="match status" value="1"/>
</dbReference>
<dbReference type="InterPro" id="IPR050437">
    <property type="entry name" value="Ribos_protein_bS1-like"/>
</dbReference>
<feature type="domain" description="S1 motif" evidence="11">
    <location>
        <begin position="336"/>
        <end position="405"/>
    </location>
</feature>
<feature type="domain" description="S1 motif" evidence="11">
    <location>
        <begin position="251"/>
        <end position="319"/>
    </location>
</feature>
<dbReference type="GO" id="GO:1990904">
    <property type="term" value="C:ribonucleoprotein complex"/>
    <property type="evidence" value="ECO:0007669"/>
    <property type="project" value="UniProtKB-KW"/>
</dbReference>
<evidence type="ECO:0000259" key="11">
    <source>
        <dbReference type="PROSITE" id="PS50126"/>
    </source>
</evidence>
<dbReference type="GO" id="GO:0003735">
    <property type="term" value="F:structural constituent of ribosome"/>
    <property type="evidence" value="ECO:0007669"/>
    <property type="project" value="TreeGrafter"/>
</dbReference>
<evidence type="ECO:0000256" key="9">
    <source>
        <dbReference type="SAM" id="Coils"/>
    </source>
</evidence>
<dbReference type="Pfam" id="PF02401">
    <property type="entry name" value="LYTB"/>
    <property type="match status" value="1"/>
</dbReference>
<dbReference type="InterPro" id="IPR012340">
    <property type="entry name" value="NA-bd_OB-fold"/>
</dbReference>
<dbReference type="NCBIfam" id="NF005208">
    <property type="entry name" value="PRK06676.1"/>
    <property type="match status" value="1"/>
</dbReference>
<reference evidence="12" key="2">
    <citation type="journal article" date="2021" name="PeerJ">
        <title>Extensive microbial diversity within the chicken gut microbiome revealed by metagenomics and culture.</title>
        <authorList>
            <person name="Gilroy R."/>
            <person name="Ravi A."/>
            <person name="Getino M."/>
            <person name="Pursley I."/>
            <person name="Horton D.L."/>
            <person name="Alikhan N.F."/>
            <person name="Baker D."/>
            <person name="Gharbi K."/>
            <person name="Hall N."/>
            <person name="Watson M."/>
            <person name="Adriaenssens E.M."/>
            <person name="Foster-Nyarko E."/>
            <person name="Jarju S."/>
            <person name="Secka A."/>
            <person name="Antonio M."/>
            <person name="Oren A."/>
            <person name="Chaudhuri R.R."/>
            <person name="La Ragione R."/>
            <person name="Hildebrand F."/>
            <person name="Pallen M.J."/>
        </authorList>
    </citation>
    <scope>NUCLEOTIDE SEQUENCE</scope>
    <source>
        <strain evidence="12">ChiHcec3-6078</strain>
    </source>
</reference>
<evidence type="ECO:0000256" key="1">
    <source>
        <dbReference type="ARBA" id="ARBA00001966"/>
    </source>
</evidence>
<evidence type="ECO:0000256" key="3">
    <source>
        <dbReference type="ARBA" id="ARBA00022485"/>
    </source>
</evidence>
<dbReference type="InterPro" id="IPR003451">
    <property type="entry name" value="LytB/IspH"/>
</dbReference>
<dbReference type="CDD" id="cd05688">
    <property type="entry name" value="S1_RPS1_repeat_ec3"/>
    <property type="match status" value="1"/>
</dbReference>
<evidence type="ECO:0000256" key="7">
    <source>
        <dbReference type="ARBA" id="ARBA00023014"/>
    </source>
</evidence>
<evidence type="ECO:0000313" key="13">
    <source>
        <dbReference type="Proteomes" id="UP000824090"/>
    </source>
</evidence>
<feature type="domain" description="S1 motif" evidence="11">
    <location>
        <begin position="77"/>
        <end position="146"/>
    </location>
</feature>
<name>A0A9D1I457_9FIRM</name>
<comment type="cofactor">
    <cofactor evidence="1">
        <name>[4Fe-4S] cluster</name>
        <dbReference type="ChEBI" id="CHEBI:49883"/>
    </cofactor>
</comment>
<dbReference type="PANTHER" id="PTHR10724">
    <property type="entry name" value="30S RIBOSOMAL PROTEIN S1"/>
    <property type="match status" value="1"/>
</dbReference>
<dbReference type="GO" id="GO:0005840">
    <property type="term" value="C:ribosome"/>
    <property type="evidence" value="ECO:0007669"/>
    <property type="project" value="UniProtKB-KW"/>
</dbReference>
<comment type="caution">
    <text evidence="12">The sequence shown here is derived from an EMBL/GenBank/DDBJ whole genome shotgun (WGS) entry which is preliminary data.</text>
</comment>
<keyword evidence="9" id="KW-0175">Coiled coil</keyword>
<dbReference type="GO" id="GO:0051745">
    <property type="term" value="F:4-hydroxy-3-methylbut-2-enyl diphosphate reductase activity"/>
    <property type="evidence" value="ECO:0007669"/>
    <property type="project" value="InterPro"/>
</dbReference>
<dbReference type="SMART" id="SM00316">
    <property type="entry name" value="S1"/>
    <property type="match status" value="4"/>
</dbReference>
<dbReference type="Proteomes" id="UP000824090">
    <property type="component" value="Unassembled WGS sequence"/>
</dbReference>
<keyword evidence="4" id="KW-0479">Metal-binding</keyword>
<feature type="domain" description="S1 motif" evidence="11">
    <location>
        <begin position="155"/>
        <end position="230"/>
    </location>
</feature>
<feature type="region of interest" description="Disordered" evidence="10">
    <location>
        <begin position="424"/>
        <end position="443"/>
    </location>
</feature>
<dbReference type="GO" id="GO:0046872">
    <property type="term" value="F:metal ion binding"/>
    <property type="evidence" value="ECO:0007669"/>
    <property type="project" value="UniProtKB-KW"/>
</dbReference>
<evidence type="ECO:0000256" key="5">
    <source>
        <dbReference type="ARBA" id="ARBA00022980"/>
    </source>
</evidence>
<sequence>SKKYCANTYFIENIEDLPLKQLRKCNRIGLAAGASTPECTIKEVIARMSETTLENNELNMNDLMDEIEKSLRLPRSGEVVTGKVHQVTDKEVIVNLGCKKDGILPASEVSLEEGQTLSDVFKVDDEIQAKVMKTDDGDGGILLSKKKLEISANWDEIVKALEDKTVLEVKVTRPVNGGVIAEYKEVSGFIPLSQLSDHYVENADEFVGQTMEVRVSRVDQRKNRAVFSHKLFLNEEKEKMVAEIWENLNVDDVVEGTVMRFTDYGAFVDIGGIDGLLHISEISWGKLKHPQEVLSIGEKINVKVLSMNREKGKISLGLKQNQPEPWSVIDENYEVGQVIEGKVVQIKEYGAFVELEPGLDGLVHISEVAHKRVGNINDEMEVGQIVKAKILEIDKERKRISLSIRETIDPDAPEADKIAAEAEEIAEEAAEEAAEAVETAHEAEEMIAEAEEEAEAAQEAAEEVLEEEA</sequence>
<evidence type="ECO:0000256" key="6">
    <source>
        <dbReference type="ARBA" id="ARBA00023004"/>
    </source>
</evidence>
<dbReference type="GO" id="GO:0019288">
    <property type="term" value="P:isopentenyl diphosphate biosynthetic process, methylerythritol 4-phosphate pathway"/>
    <property type="evidence" value="ECO:0007669"/>
    <property type="project" value="InterPro"/>
</dbReference>
<dbReference type="CDD" id="cd05687">
    <property type="entry name" value="S1_RPS1_repeat_ec1_hs1"/>
    <property type="match status" value="1"/>
</dbReference>
<evidence type="ECO:0000256" key="4">
    <source>
        <dbReference type="ARBA" id="ARBA00022723"/>
    </source>
</evidence>
<evidence type="ECO:0000256" key="10">
    <source>
        <dbReference type="SAM" id="MobiDB-lite"/>
    </source>
</evidence>
<dbReference type="PROSITE" id="PS50126">
    <property type="entry name" value="S1"/>
    <property type="match status" value="4"/>
</dbReference>
<dbReference type="Gene3D" id="2.40.50.140">
    <property type="entry name" value="Nucleic acid-binding proteins"/>
    <property type="match status" value="4"/>
</dbReference>
<dbReference type="GO" id="GO:0006412">
    <property type="term" value="P:translation"/>
    <property type="evidence" value="ECO:0007669"/>
    <property type="project" value="TreeGrafter"/>
</dbReference>
<dbReference type="SUPFAM" id="SSF50249">
    <property type="entry name" value="Nucleic acid-binding proteins"/>
    <property type="match status" value="4"/>
</dbReference>
<dbReference type="GO" id="GO:0005737">
    <property type="term" value="C:cytoplasm"/>
    <property type="evidence" value="ECO:0007669"/>
    <property type="project" value="UniProtKB-ARBA"/>
</dbReference>
<dbReference type="GO" id="GO:0003729">
    <property type="term" value="F:mRNA binding"/>
    <property type="evidence" value="ECO:0007669"/>
    <property type="project" value="TreeGrafter"/>
</dbReference>
<keyword evidence="6" id="KW-0408">Iron</keyword>
<proteinExistence type="inferred from homology"/>
<dbReference type="FunFam" id="2.40.50.140:FF:000051">
    <property type="entry name" value="RNA-binding transcriptional accessory protein"/>
    <property type="match status" value="2"/>
</dbReference>
<dbReference type="GO" id="GO:0050992">
    <property type="term" value="P:dimethylallyl diphosphate biosynthetic process"/>
    <property type="evidence" value="ECO:0007669"/>
    <property type="project" value="InterPro"/>
</dbReference>
<keyword evidence="8" id="KW-0687">Ribonucleoprotein</keyword>
<evidence type="ECO:0000256" key="2">
    <source>
        <dbReference type="ARBA" id="ARBA00006767"/>
    </source>
</evidence>
<gene>
    <name evidence="12" type="primary">rpsA</name>
    <name evidence="12" type="ORF">IAC50_08980</name>
</gene>
<organism evidence="12 13">
    <name type="scientific">Candidatus Allocopromorpha excrementigallinarum</name>
    <dbReference type="NCBI Taxonomy" id="2840742"/>
    <lineage>
        <taxon>Bacteria</taxon>
        <taxon>Bacillati</taxon>
        <taxon>Bacillota</taxon>
        <taxon>Clostridia</taxon>
        <taxon>Eubacteriales</taxon>
        <taxon>Eubacteriaceae</taxon>
        <taxon>Eubacteriaceae incertae sedis</taxon>
        <taxon>Candidatus Allocopromorpha</taxon>
    </lineage>
</organism>
<keyword evidence="3" id="KW-0004">4Fe-4S</keyword>
<feature type="non-terminal residue" evidence="12">
    <location>
        <position position="1"/>
    </location>
</feature>
<accession>A0A9D1I457</accession>
<dbReference type="CDD" id="cd04465">
    <property type="entry name" value="S1_RPS1_repeat_ec2_hs2"/>
    <property type="match status" value="1"/>
</dbReference>
<dbReference type="PANTHER" id="PTHR10724:SF7">
    <property type="entry name" value="SMALL RIBOSOMAL SUBUNIT PROTEIN BS1C"/>
    <property type="match status" value="1"/>
</dbReference>
<dbReference type="InterPro" id="IPR035104">
    <property type="entry name" value="Ribosomal_protein_S1-like"/>
</dbReference>
<feature type="coiled-coil region" evidence="9">
    <location>
        <begin position="41"/>
        <end position="73"/>
    </location>
</feature>
<dbReference type="Pfam" id="PF00575">
    <property type="entry name" value="S1"/>
    <property type="match status" value="4"/>
</dbReference>
<dbReference type="InterPro" id="IPR003029">
    <property type="entry name" value="S1_domain"/>
</dbReference>
<dbReference type="PRINTS" id="PR00681">
    <property type="entry name" value="RIBOSOMALS1"/>
</dbReference>
<dbReference type="EMBL" id="DVMP01000159">
    <property type="protein sequence ID" value="HIU26610.1"/>
    <property type="molecule type" value="Genomic_DNA"/>
</dbReference>
<feature type="compositionally biased region" description="Acidic residues" evidence="10">
    <location>
        <begin position="424"/>
        <end position="435"/>
    </location>
</feature>
<keyword evidence="7" id="KW-0411">Iron-sulfur</keyword>
<keyword evidence="5 12" id="KW-0689">Ribosomal protein</keyword>
<feature type="region of interest" description="Disordered" evidence="10">
    <location>
        <begin position="448"/>
        <end position="469"/>
    </location>
</feature>
<evidence type="ECO:0000313" key="12">
    <source>
        <dbReference type="EMBL" id="HIU26610.1"/>
    </source>
</evidence>
<dbReference type="GO" id="GO:0051539">
    <property type="term" value="F:4 iron, 4 sulfur cluster binding"/>
    <property type="evidence" value="ECO:0007669"/>
    <property type="project" value="UniProtKB-KW"/>
</dbReference>